<evidence type="ECO:0000313" key="4">
    <source>
        <dbReference type="EMBL" id="RKN76753.1"/>
    </source>
</evidence>
<dbReference type="SUPFAM" id="SSF48498">
    <property type="entry name" value="Tetracyclin repressor-like, C-terminal domain"/>
    <property type="match status" value="1"/>
</dbReference>
<dbReference type="GO" id="GO:0003677">
    <property type="term" value="F:DNA binding"/>
    <property type="evidence" value="ECO:0007669"/>
    <property type="project" value="UniProtKB-UniRule"/>
</dbReference>
<proteinExistence type="predicted"/>
<dbReference type="Gene3D" id="1.10.357.10">
    <property type="entry name" value="Tetracycline Repressor, domain 2"/>
    <property type="match status" value="1"/>
</dbReference>
<evidence type="ECO:0000256" key="1">
    <source>
        <dbReference type="ARBA" id="ARBA00023125"/>
    </source>
</evidence>
<dbReference type="SUPFAM" id="SSF46689">
    <property type="entry name" value="Homeodomain-like"/>
    <property type="match status" value="1"/>
</dbReference>
<protein>
    <submittedName>
        <fullName evidence="4">TetR/AcrR family transcriptional regulator</fullName>
    </submittedName>
</protein>
<feature type="domain" description="HTH tetR-type" evidence="3">
    <location>
        <begin position="3"/>
        <end position="63"/>
    </location>
</feature>
<gene>
    <name evidence="4" type="ORF">D7Z94_23480</name>
</gene>
<keyword evidence="5" id="KW-1185">Reference proteome</keyword>
<dbReference type="Pfam" id="PF17938">
    <property type="entry name" value="TetR_C_29"/>
    <property type="match status" value="1"/>
</dbReference>
<dbReference type="PANTHER" id="PTHR30328:SF54">
    <property type="entry name" value="HTH-TYPE TRANSCRIPTIONAL REPRESSOR SCO4008"/>
    <property type="match status" value="1"/>
</dbReference>
<dbReference type="PANTHER" id="PTHR30328">
    <property type="entry name" value="TRANSCRIPTIONAL REPRESSOR"/>
    <property type="match status" value="1"/>
</dbReference>
<evidence type="ECO:0000256" key="2">
    <source>
        <dbReference type="PROSITE-ProRule" id="PRU00335"/>
    </source>
</evidence>
<dbReference type="OrthoDB" id="9789566at2"/>
<dbReference type="EMBL" id="RBCJ01000006">
    <property type="protein sequence ID" value="RKN76753.1"/>
    <property type="molecule type" value="Genomic_DNA"/>
</dbReference>
<dbReference type="InterPro" id="IPR001647">
    <property type="entry name" value="HTH_TetR"/>
</dbReference>
<dbReference type="PROSITE" id="PS50977">
    <property type="entry name" value="HTH_TETR_2"/>
    <property type="match status" value="1"/>
</dbReference>
<dbReference type="InterPro" id="IPR036271">
    <property type="entry name" value="Tet_transcr_reg_TetR-rel_C_sf"/>
</dbReference>
<organism evidence="4 5">
    <name type="scientific">Ulvibacterium marinum</name>
    <dbReference type="NCBI Taxonomy" id="2419782"/>
    <lineage>
        <taxon>Bacteria</taxon>
        <taxon>Pseudomonadati</taxon>
        <taxon>Bacteroidota</taxon>
        <taxon>Flavobacteriia</taxon>
        <taxon>Flavobacteriales</taxon>
        <taxon>Flavobacteriaceae</taxon>
        <taxon>Ulvibacterium</taxon>
    </lineage>
</organism>
<feature type="DNA-binding region" description="H-T-H motif" evidence="2">
    <location>
        <begin position="26"/>
        <end position="45"/>
    </location>
</feature>
<dbReference type="AlphaFoldDB" id="A0A3B0BTX9"/>
<reference evidence="4 5" key="1">
    <citation type="submission" date="2018-10" db="EMBL/GenBank/DDBJ databases">
        <title>Ulvibacterium marinum gen. nov., sp. nov., a novel marine bacterium of the family Flavobacteriaceae, isolated from a culture of the green alga Ulva prolifera.</title>
        <authorList>
            <person name="Zhang Z."/>
        </authorList>
    </citation>
    <scope>NUCLEOTIDE SEQUENCE [LARGE SCALE GENOMIC DNA]</scope>
    <source>
        <strain evidence="4 5">CCMM003</strain>
    </source>
</reference>
<name>A0A3B0BTX9_9FLAO</name>
<sequence>MQNETEQKILEAAKVIFIQKGFAGARMQEIADKAEINKAMLHYYFKSKRKLFEGIVVANIQIMAPKLSAVLHTKGSVYDKLCLLVDTYIDTIVQNPDMPMFLLHEMAQGNKDSIEKMKKIIDDDQSLLKFLEQMQEEQQQGILKPVPPQHIMLTTMSLIVFPFIARPIFERMLEIPSHLYVKMMSERKQIVKEIIKSSFVN</sequence>
<dbReference type="Pfam" id="PF00440">
    <property type="entry name" value="TetR_N"/>
    <property type="match status" value="1"/>
</dbReference>
<dbReference type="RefSeq" id="WP_120714100.1">
    <property type="nucleotide sequence ID" value="NZ_RBCJ01000006.1"/>
</dbReference>
<evidence type="ECO:0000259" key="3">
    <source>
        <dbReference type="PROSITE" id="PS50977"/>
    </source>
</evidence>
<comment type="caution">
    <text evidence="4">The sequence shown here is derived from an EMBL/GenBank/DDBJ whole genome shotgun (WGS) entry which is preliminary data.</text>
</comment>
<dbReference type="PRINTS" id="PR00455">
    <property type="entry name" value="HTHTETR"/>
</dbReference>
<dbReference type="InterPro" id="IPR041474">
    <property type="entry name" value="NicS_C"/>
</dbReference>
<dbReference type="Proteomes" id="UP000276603">
    <property type="component" value="Unassembled WGS sequence"/>
</dbReference>
<dbReference type="InterPro" id="IPR050109">
    <property type="entry name" value="HTH-type_TetR-like_transc_reg"/>
</dbReference>
<evidence type="ECO:0000313" key="5">
    <source>
        <dbReference type="Proteomes" id="UP000276603"/>
    </source>
</evidence>
<dbReference type="InterPro" id="IPR009057">
    <property type="entry name" value="Homeodomain-like_sf"/>
</dbReference>
<accession>A0A3B0BTX9</accession>
<keyword evidence="1 2" id="KW-0238">DNA-binding</keyword>